<name>A0A9P1BP77_9DINO</name>
<dbReference type="GO" id="GO:0005249">
    <property type="term" value="F:voltage-gated potassium channel activity"/>
    <property type="evidence" value="ECO:0007669"/>
    <property type="project" value="TreeGrafter"/>
</dbReference>
<dbReference type="EMBL" id="CAMXCT010000308">
    <property type="protein sequence ID" value="CAI3976944.1"/>
    <property type="molecule type" value="Genomic_DNA"/>
</dbReference>
<dbReference type="EMBL" id="CAMXCT020000308">
    <property type="protein sequence ID" value="CAL1130319.1"/>
    <property type="molecule type" value="Genomic_DNA"/>
</dbReference>
<dbReference type="InterPro" id="IPR018490">
    <property type="entry name" value="cNMP-bd_dom_sf"/>
</dbReference>
<dbReference type="PANTHER" id="PTHR10217">
    <property type="entry name" value="VOLTAGE AND LIGAND GATED POTASSIUM CHANNEL"/>
    <property type="match status" value="1"/>
</dbReference>
<dbReference type="EMBL" id="CAMXCT030000308">
    <property type="protein sequence ID" value="CAL4764256.1"/>
    <property type="molecule type" value="Genomic_DNA"/>
</dbReference>
<protein>
    <submittedName>
        <fullName evidence="4">Potassium voltage-gated channel subfamily H member 5</fullName>
    </submittedName>
</protein>
<evidence type="ECO:0000256" key="1">
    <source>
        <dbReference type="SAM" id="MobiDB-lite"/>
    </source>
</evidence>
<dbReference type="PANTHER" id="PTHR10217:SF435">
    <property type="entry name" value="POTASSIUM VOLTAGE-GATED CHANNEL PROTEIN EAG"/>
    <property type="match status" value="1"/>
</dbReference>
<dbReference type="AlphaFoldDB" id="A0A9P1BP77"/>
<organism evidence="2">
    <name type="scientific">Cladocopium goreaui</name>
    <dbReference type="NCBI Taxonomy" id="2562237"/>
    <lineage>
        <taxon>Eukaryota</taxon>
        <taxon>Sar</taxon>
        <taxon>Alveolata</taxon>
        <taxon>Dinophyceae</taxon>
        <taxon>Suessiales</taxon>
        <taxon>Symbiodiniaceae</taxon>
        <taxon>Cladocopium</taxon>
    </lineage>
</organism>
<evidence type="ECO:0000313" key="5">
    <source>
        <dbReference type="Proteomes" id="UP001152797"/>
    </source>
</evidence>
<accession>A0A9P1BP77</accession>
<feature type="region of interest" description="Disordered" evidence="1">
    <location>
        <begin position="297"/>
        <end position="317"/>
    </location>
</feature>
<dbReference type="InterPro" id="IPR050818">
    <property type="entry name" value="KCNH_animal-type"/>
</dbReference>
<comment type="caution">
    <text evidence="2">The sequence shown here is derived from an EMBL/GenBank/DDBJ whole genome shotgun (WGS) entry which is preliminary data.</text>
</comment>
<dbReference type="Proteomes" id="UP001152797">
    <property type="component" value="Unassembled WGS sequence"/>
</dbReference>
<dbReference type="OrthoDB" id="421226at2759"/>
<dbReference type="GO" id="GO:0005886">
    <property type="term" value="C:plasma membrane"/>
    <property type="evidence" value="ECO:0007669"/>
    <property type="project" value="TreeGrafter"/>
</dbReference>
<evidence type="ECO:0000313" key="2">
    <source>
        <dbReference type="EMBL" id="CAI3976944.1"/>
    </source>
</evidence>
<sequence length="1027" mass="115273">MSAPYHKPQARQDRELLRHLHRRLTSSTIPVPLQGETYGKWHARMMDDLAAVRDADAEAYRKEYGPWHAWEYQEWHAKEQERATAPWNIASHGAAAPAVTVAGGSQMFPHAAANASTTPATPTPVVGGAAVPAHGEGGSKAPVPPMLANPLPVAEIKKLKHVLKARSGEAGIDELAQRYSAGSTEDKRAILNKYIADRTLSFRFEIAQETELARMEGSTTSGRWMTLKQIAQQEGMQLDDPHLPLVIKDLPERDHENPALAAENVKQYRVEKFKDHVSNQHKEATVFRNTAMGMERVRKPGSQPSSALSVGGKGGGKASGAGLVVNWNTANKGIKKNISAGLKDAMQAMSVSQKFRSSIETSSDKVALKDGQKILQESIEATEDIVEATLDTEIDHLRLKESLQALLKTTMAFRDLLYHVAPKAKPTPKEDKPVTLRDGTIRIFPVRLAGCIMDESAMHAMWCCKGASGRRPCMKCKNCVAKLAGGIAPVEVGLFVQALLSDGMSWNQIQDCAAVDISSTHPVSLQSRKRLLSDPYFGSNVGWKASGSEHMMMMPLLHLWLMLHIHGTQRWERLQDKCYSFQLLCERLYTLCVLAWSQRSTFRDLLRSKQQAHYAQFLRAYGREHARPKHHYSLHAADAWTEFGCCLDTKTQERKHQMLKREIESSGQNLAGFEERMLRLILLTQVNELNKASESIGKAFLCESTFVKPNHWQSYTLKQNLVTWKVDNVVIQHDLLWAGRIKCFEQHGDTITVVLEKFESTRVIGFGLFEWCRAVFALVGFSYVVGSILGSLAQLRSMTEQSAKDFWMMRRFLRRNHVPMELASRIQRFVEHAHSQKQKQMAITVLELLSAGLMEELQCAMNMPHMMVHPLFSFLNTFSVITVQRLAKEAVKRAQLARGDTQFLPNQEGSYLYFLAAGKMKYIRGADGPDPKIEVVDKGEDWIAEPVMWTPFWVHVGQLTAVSECDLCCVEPVKFGHIVALIRPVAALVARYSSNFMLWVKDLESRDELTDVIQGDQVGDQIRCFLD</sequence>
<evidence type="ECO:0000313" key="4">
    <source>
        <dbReference type="EMBL" id="CAL4764256.1"/>
    </source>
</evidence>
<proteinExistence type="predicted"/>
<gene>
    <name evidence="2" type="ORF">C1SCF055_LOCUS5126</name>
</gene>
<dbReference type="GO" id="GO:0042391">
    <property type="term" value="P:regulation of membrane potential"/>
    <property type="evidence" value="ECO:0007669"/>
    <property type="project" value="TreeGrafter"/>
</dbReference>
<reference evidence="3" key="2">
    <citation type="submission" date="2024-04" db="EMBL/GenBank/DDBJ databases">
        <authorList>
            <person name="Chen Y."/>
            <person name="Shah S."/>
            <person name="Dougan E. K."/>
            <person name="Thang M."/>
            <person name="Chan C."/>
        </authorList>
    </citation>
    <scope>NUCLEOTIDE SEQUENCE [LARGE SCALE GENOMIC DNA]</scope>
</reference>
<keyword evidence="5" id="KW-1185">Reference proteome</keyword>
<reference evidence="2" key="1">
    <citation type="submission" date="2022-10" db="EMBL/GenBank/DDBJ databases">
        <authorList>
            <person name="Chen Y."/>
            <person name="Dougan E. K."/>
            <person name="Chan C."/>
            <person name="Rhodes N."/>
            <person name="Thang M."/>
        </authorList>
    </citation>
    <scope>NUCLEOTIDE SEQUENCE</scope>
</reference>
<dbReference type="SUPFAM" id="SSF51206">
    <property type="entry name" value="cAMP-binding domain-like"/>
    <property type="match status" value="1"/>
</dbReference>
<evidence type="ECO:0000313" key="3">
    <source>
        <dbReference type="EMBL" id="CAL1130319.1"/>
    </source>
</evidence>